<evidence type="ECO:0000313" key="1">
    <source>
        <dbReference type="EMBL" id="AUX31931.1"/>
    </source>
</evidence>
<protein>
    <submittedName>
        <fullName evidence="1">Uncharacterized protein</fullName>
    </submittedName>
</protein>
<dbReference type="EMBL" id="CP012672">
    <property type="protein sequence ID" value="AUX31931.1"/>
    <property type="molecule type" value="Genomic_DNA"/>
</dbReference>
<dbReference type="AlphaFoldDB" id="A0A4P2QQ05"/>
<gene>
    <name evidence="1" type="ORF">SOCE836_040660</name>
</gene>
<reference evidence="1 2" key="1">
    <citation type="submission" date="2015-09" db="EMBL/GenBank/DDBJ databases">
        <title>Sorangium comparison.</title>
        <authorList>
            <person name="Zaburannyi N."/>
            <person name="Bunk B."/>
            <person name="Overmann J."/>
            <person name="Mueller R."/>
        </authorList>
    </citation>
    <scope>NUCLEOTIDE SEQUENCE [LARGE SCALE GENOMIC DNA]</scope>
    <source>
        <strain evidence="1 2">So ce836</strain>
    </source>
</reference>
<sequence>MNVKYEVILKLPNPGHTRYHALDRCFEVGEPVELDLDEAQLKALKAEKVLFQSDLVDARGYPVPQVLLEKKGQERFILRPVKASSKNG</sequence>
<evidence type="ECO:0000313" key="2">
    <source>
        <dbReference type="Proteomes" id="UP000295497"/>
    </source>
</evidence>
<accession>A0A4P2QQ05</accession>
<dbReference type="RefSeq" id="WP_129575631.1">
    <property type="nucleotide sequence ID" value="NZ_CP012672.1"/>
</dbReference>
<proteinExistence type="predicted"/>
<dbReference type="Proteomes" id="UP000295497">
    <property type="component" value="Chromosome"/>
</dbReference>
<organism evidence="1 2">
    <name type="scientific">Sorangium cellulosum</name>
    <name type="common">Polyangium cellulosum</name>
    <dbReference type="NCBI Taxonomy" id="56"/>
    <lineage>
        <taxon>Bacteria</taxon>
        <taxon>Pseudomonadati</taxon>
        <taxon>Myxococcota</taxon>
        <taxon>Polyangia</taxon>
        <taxon>Polyangiales</taxon>
        <taxon>Polyangiaceae</taxon>
        <taxon>Sorangium</taxon>
    </lineage>
</organism>
<name>A0A4P2QQ05_SORCE</name>